<dbReference type="GO" id="GO:0055085">
    <property type="term" value="P:transmembrane transport"/>
    <property type="evidence" value="ECO:0007669"/>
    <property type="project" value="InterPro"/>
</dbReference>
<proteinExistence type="inferred from homology"/>
<organism evidence="4">
    <name type="scientific">hydrothermal vent metagenome</name>
    <dbReference type="NCBI Taxonomy" id="652676"/>
    <lineage>
        <taxon>unclassified sequences</taxon>
        <taxon>metagenomes</taxon>
        <taxon>ecological metagenomes</taxon>
    </lineage>
</organism>
<sequence length="332" mass="36725">MKRIYTLMLCASVALFSNAAQAVTFKMATLSPDGSVWMNKLRGGAQEIKKRTDGRVKFKFYPGGVMGDSNAVLRKIRIGQLHGGAFTGGSMTRFYKDNQIYSLVMKYRSAEEIKYVRQHLDAIIQKGLKKGGFATFGFAESGFAYVMSSKNPVDSVESLRQQKAWIPANDEVALEAISAFGVTPIPLPLGDVLAGLQTGLIDTIAASPIGALALQWYTQIKYITDLPILYSYGVLAISNKAFKKAKSNDQKIITEVMTRIFKELDVINKNDNKLALAALKKQGVKFIKPSASQIKEWLVYAKKSQQKMIDSGRVSKDIVNKTDALIKKFNKK</sequence>
<name>A0A3B0ZZV3_9ZZZZ</name>
<protein>
    <submittedName>
        <fullName evidence="4">TRAP-type C4-dicarboxylate transport system, periplasmic component</fullName>
    </submittedName>
</protein>
<comment type="similarity">
    <text evidence="1">Belongs to the bacterial solute-binding protein 7 family.</text>
</comment>
<dbReference type="InterPro" id="IPR038404">
    <property type="entry name" value="TRAP_DctP_sf"/>
</dbReference>
<dbReference type="CDD" id="cd13670">
    <property type="entry name" value="PBP2_TRAP_Tp0957_like"/>
    <property type="match status" value="1"/>
</dbReference>
<dbReference type="PANTHER" id="PTHR33376:SF7">
    <property type="entry name" value="C4-DICARBOXYLATE-BINDING PROTEIN DCTB"/>
    <property type="match status" value="1"/>
</dbReference>
<dbReference type="EMBL" id="UOFT01000075">
    <property type="protein sequence ID" value="VAW99028.1"/>
    <property type="molecule type" value="Genomic_DNA"/>
</dbReference>
<dbReference type="InterPro" id="IPR018389">
    <property type="entry name" value="DctP_fam"/>
</dbReference>
<evidence type="ECO:0000256" key="3">
    <source>
        <dbReference type="ARBA" id="ARBA00022729"/>
    </source>
</evidence>
<accession>A0A3B0ZZV3</accession>
<evidence type="ECO:0000256" key="1">
    <source>
        <dbReference type="ARBA" id="ARBA00009023"/>
    </source>
</evidence>
<dbReference type="Gene3D" id="3.40.190.170">
    <property type="entry name" value="Bacterial extracellular solute-binding protein, family 7"/>
    <property type="match status" value="1"/>
</dbReference>
<evidence type="ECO:0000313" key="4">
    <source>
        <dbReference type="EMBL" id="VAW99028.1"/>
    </source>
</evidence>
<keyword evidence="2" id="KW-0813">Transport</keyword>
<keyword evidence="3" id="KW-0732">Signal</keyword>
<dbReference type="Pfam" id="PF03480">
    <property type="entry name" value="DctP"/>
    <property type="match status" value="1"/>
</dbReference>
<dbReference type="AlphaFoldDB" id="A0A3B0ZZV3"/>
<dbReference type="NCBIfam" id="NF037995">
    <property type="entry name" value="TRAP_S1"/>
    <property type="match status" value="1"/>
</dbReference>
<reference evidence="4" key="1">
    <citation type="submission" date="2018-06" db="EMBL/GenBank/DDBJ databases">
        <authorList>
            <person name="Zhirakovskaya E."/>
        </authorList>
    </citation>
    <scope>NUCLEOTIDE SEQUENCE</scope>
</reference>
<evidence type="ECO:0000256" key="2">
    <source>
        <dbReference type="ARBA" id="ARBA00022448"/>
    </source>
</evidence>
<gene>
    <name evidence="4" type="ORF">MNBD_GAMMA23-2359</name>
</gene>
<dbReference type="PANTHER" id="PTHR33376">
    <property type="match status" value="1"/>
</dbReference>